<dbReference type="Pfam" id="PF06103">
    <property type="entry name" value="DUF948"/>
    <property type="match status" value="1"/>
</dbReference>
<name>A0ABT9W0H8_9BACI</name>
<dbReference type="Gene3D" id="1.10.287.950">
    <property type="entry name" value="Methyl-accepting chemotaxis protein"/>
    <property type="match status" value="1"/>
</dbReference>
<accession>A0ABT9W0H8</accession>
<sequence length="163" mass="18167">MDLIGISVAIIAIAFAALVIFLIKTLTSVRNTLDQVNQTMLEMKGQVDNLSTEATELIRSTNEITADIKNKTQKLDGIFHSIEDLGVASQQMTASIKQVSTTISSRVKQMTEVPPQGKTDKLSEMFKYVTAGVKLWQSWQERKAQKEEQVHTQEASVSDHIKM</sequence>
<keyword evidence="3" id="KW-1185">Reference proteome</keyword>
<keyword evidence="1" id="KW-1133">Transmembrane helix</keyword>
<evidence type="ECO:0000313" key="2">
    <source>
        <dbReference type="EMBL" id="MDQ0166768.1"/>
    </source>
</evidence>
<dbReference type="EMBL" id="JAUSTY010000010">
    <property type="protein sequence ID" value="MDQ0166768.1"/>
    <property type="molecule type" value="Genomic_DNA"/>
</dbReference>
<feature type="transmembrane region" description="Helical" evidence="1">
    <location>
        <begin position="6"/>
        <end position="23"/>
    </location>
</feature>
<dbReference type="PANTHER" id="PTHR40070">
    <property type="entry name" value="UPF0478 PROTEIN YTXG"/>
    <property type="match status" value="1"/>
</dbReference>
<dbReference type="PANTHER" id="PTHR40070:SF1">
    <property type="entry name" value="UPF0478 PROTEIN YTXG"/>
    <property type="match status" value="1"/>
</dbReference>
<dbReference type="SUPFAM" id="SSF58104">
    <property type="entry name" value="Methyl-accepting chemotaxis protein (MCP) signaling domain"/>
    <property type="match status" value="1"/>
</dbReference>
<dbReference type="InterPro" id="IPR009293">
    <property type="entry name" value="UPF0478"/>
</dbReference>
<organism evidence="2 3">
    <name type="scientific">Caldalkalibacillus horti</name>
    <dbReference type="NCBI Taxonomy" id="77523"/>
    <lineage>
        <taxon>Bacteria</taxon>
        <taxon>Bacillati</taxon>
        <taxon>Bacillota</taxon>
        <taxon>Bacilli</taxon>
        <taxon>Bacillales</taxon>
        <taxon>Bacillaceae</taxon>
        <taxon>Caldalkalibacillus</taxon>
    </lineage>
</organism>
<dbReference type="RefSeq" id="WP_307395235.1">
    <property type="nucleotide sequence ID" value="NZ_BAAADK010000047.1"/>
</dbReference>
<evidence type="ECO:0000313" key="3">
    <source>
        <dbReference type="Proteomes" id="UP001235840"/>
    </source>
</evidence>
<protein>
    <submittedName>
        <fullName evidence="2">Uncharacterized protein YoxC</fullName>
    </submittedName>
</protein>
<proteinExistence type="predicted"/>
<reference evidence="2 3" key="1">
    <citation type="submission" date="2023-07" db="EMBL/GenBank/DDBJ databases">
        <title>Genomic Encyclopedia of Type Strains, Phase IV (KMG-IV): sequencing the most valuable type-strain genomes for metagenomic binning, comparative biology and taxonomic classification.</title>
        <authorList>
            <person name="Goeker M."/>
        </authorList>
    </citation>
    <scope>NUCLEOTIDE SEQUENCE [LARGE SCALE GENOMIC DNA]</scope>
    <source>
        <strain evidence="2 3">DSM 12751</strain>
    </source>
</reference>
<evidence type="ECO:0000256" key="1">
    <source>
        <dbReference type="SAM" id="Phobius"/>
    </source>
</evidence>
<comment type="caution">
    <text evidence="2">The sequence shown here is derived from an EMBL/GenBank/DDBJ whole genome shotgun (WGS) entry which is preliminary data.</text>
</comment>
<dbReference type="Proteomes" id="UP001235840">
    <property type="component" value="Unassembled WGS sequence"/>
</dbReference>
<keyword evidence="1" id="KW-0812">Transmembrane</keyword>
<keyword evidence="1" id="KW-0472">Membrane</keyword>
<gene>
    <name evidence="2" type="ORF">J2S11_002684</name>
</gene>